<dbReference type="SUPFAM" id="SSF52743">
    <property type="entry name" value="Subtilisin-like"/>
    <property type="match status" value="1"/>
</dbReference>
<evidence type="ECO:0000313" key="3">
    <source>
        <dbReference type="EMBL" id="KAK6518741.1"/>
    </source>
</evidence>
<evidence type="ECO:0000256" key="1">
    <source>
        <dbReference type="SAM" id="MobiDB-lite"/>
    </source>
</evidence>
<dbReference type="AlphaFoldDB" id="A0AAN8S3X2"/>
<comment type="caution">
    <text evidence="3">The sequence shown here is derived from an EMBL/GenBank/DDBJ whole genome shotgun (WGS) entry which is preliminary data.</text>
</comment>
<organism evidence="3 4">
    <name type="scientific">Arthrobotrys conoides</name>
    <dbReference type="NCBI Taxonomy" id="74498"/>
    <lineage>
        <taxon>Eukaryota</taxon>
        <taxon>Fungi</taxon>
        <taxon>Dikarya</taxon>
        <taxon>Ascomycota</taxon>
        <taxon>Pezizomycotina</taxon>
        <taxon>Orbiliomycetes</taxon>
        <taxon>Orbiliales</taxon>
        <taxon>Orbiliaceae</taxon>
        <taxon>Arthrobotrys</taxon>
    </lineage>
</organism>
<gene>
    <name evidence="3" type="ORF">TWF506_005880</name>
</gene>
<evidence type="ECO:0000313" key="4">
    <source>
        <dbReference type="Proteomes" id="UP001307849"/>
    </source>
</evidence>
<reference evidence="3 4" key="1">
    <citation type="submission" date="2019-10" db="EMBL/GenBank/DDBJ databases">
        <authorList>
            <person name="Palmer J.M."/>
        </authorList>
    </citation>
    <scope>NUCLEOTIDE SEQUENCE [LARGE SCALE GENOMIC DNA]</scope>
    <source>
        <strain evidence="3 4">TWF506</strain>
    </source>
</reference>
<keyword evidence="4" id="KW-1185">Reference proteome</keyword>
<dbReference type="Proteomes" id="UP001307849">
    <property type="component" value="Unassembled WGS sequence"/>
</dbReference>
<dbReference type="GO" id="GO:0006508">
    <property type="term" value="P:proteolysis"/>
    <property type="evidence" value="ECO:0007669"/>
    <property type="project" value="InterPro"/>
</dbReference>
<feature type="region of interest" description="Disordered" evidence="1">
    <location>
        <begin position="198"/>
        <end position="218"/>
    </location>
</feature>
<accession>A0AAN8S3X2</accession>
<proteinExistence type="predicted"/>
<dbReference type="InterPro" id="IPR036852">
    <property type="entry name" value="Peptidase_S8/S53_dom_sf"/>
</dbReference>
<dbReference type="InterPro" id="IPR000209">
    <property type="entry name" value="Peptidase_S8/S53_dom"/>
</dbReference>
<protein>
    <recommendedName>
        <fullName evidence="2">Peptidase S8/S53 domain-containing protein</fullName>
    </recommendedName>
</protein>
<dbReference type="EMBL" id="JAVHJM010000002">
    <property type="protein sequence ID" value="KAK6518741.1"/>
    <property type="molecule type" value="Genomic_DNA"/>
</dbReference>
<feature type="compositionally biased region" description="Basic and acidic residues" evidence="1">
    <location>
        <begin position="198"/>
        <end position="209"/>
    </location>
</feature>
<dbReference type="Gene3D" id="3.40.50.200">
    <property type="entry name" value="Peptidase S8/S53 domain"/>
    <property type="match status" value="1"/>
</dbReference>
<sequence>MRGSGRSYTGNRFILGIDRAIEFVMYKFESLENVIFVTSAGNGKPEQRIWSTPESLGIFKQYTRLVVVGATNNRLHNVHQFNDSYVNMVWAPTRPALHLTFPHPAIAENLIEDHMYYAMADGGTSTAAALVTGLLANYISQNLDSKTRMDDAVTKLKELAHARIPKDAKGEPLDPQVMPVAWNGIPTSLWPLEDQREVAKAEQELKDAKPVTSTLPSP</sequence>
<dbReference type="GO" id="GO:0004252">
    <property type="term" value="F:serine-type endopeptidase activity"/>
    <property type="evidence" value="ECO:0007669"/>
    <property type="project" value="InterPro"/>
</dbReference>
<evidence type="ECO:0000259" key="2">
    <source>
        <dbReference type="Pfam" id="PF00082"/>
    </source>
</evidence>
<dbReference type="CDD" id="cd00306">
    <property type="entry name" value="Peptidases_S8_S53"/>
    <property type="match status" value="1"/>
</dbReference>
<name>A0AAN8S3X2_9PEZI</name>
<dbReference type="Pfam" id="PF00082">
    <property type="entry name" value="Peptidase_S8"/>
    <property type="match status" value="1"/>
</dbReference>
<feature type="domain" description="Peptidase S8/S53" evidence="2">
    <location>
        <begin position="31"/>
        <end position="144"/>
    </location>
</feature>